<dbReference type="RefSeq" id="WP_007003428.1">
    <property type="nucleotide sequence ID" value="NZ_GG770777.1"/>
</dbReference>
<name>D5RTI6_9PROT</name>
<evidence type="ECO:0000313" key="1">
    <source>
        <dbReference type="EMBL" id="EFH09417.1"/>
    </source>
</evidence>
<dbReference type="Proteomes" id="UP000005324">
    <property type="component" value="Unassembled WGS sequence"/>
</dbReference>
<comment type="caution">
    <text evidence="1">The sequence shown here is derived from an EMBL/GenBank/DDBJ whole genome shotgun (WGS) entry which is preliminary data.</text>
</comment>
<reference evidence="1 2" key="1">
    <citation type="submission" date="2010-04" db="EMBL/GenBank/DDBJ databases">
        <authorList>
            <person name="Qin X."/>
            <person name="Bachman B."/>
            <person name="Battles P."/>
            <person name="Bell A."/>
            <person name="Bess C."/>
            <person name="Bickham C."/>
            <person name="Chaboub L."/>
            <person name="Chen D."/>
            <person name="Coyle M."/>
            <person name="Deiros D.R."/>
            <person name="Dinh H."/>
            <person name="Forbes L."/>
            <person name="Fowler G."/>
            <person name="Francisco L."/>
            <person name="Fu Q."/>
            <person name="Gubbala S."/>
            <person name="Hale W."/>
            <person name="Han Y."/>
            <person name="Hemphill L."/>
            <person name="Highlander S.K."/>
            <person name="Hirani K."/>
            <person name="Hogues M."/>
            <person name="Jackson L."/>
            <person name="Jakkamsetti A."/>
            <person name="Javaid M."/>
            <person name="Jiang H."/>
            <person name="Korchina V."/>
            <person name="Kovar C."/>
            <person name="Lara F."/>
            <person name="Lee S."/>
            <person name="Mata R."/>
            <person name="Mathew T."/>
            <person name="Moen C."/>
            <person name="Morales K."/>
            <person name="Munidasa M."/>
            <person name="Nazareth L."/>
            <person name="Ngo R."/>
            <person name="Nguyen L."/>
            <person name="Okwuonu G."/>
            <person name="Ongeri F."/>
            <person name="Patil S."/>
            <person name="Petrosino J."/>
            <person name="Pham C."/>
            <person name="Pham P."/>
            <person name="Pu L.-L."/>
            <person name="Puazo M."/>
            <person name="Raj R."/>
            <person name="Reid J."/>
            <person name="Rouhana J."/>
            <person name="Saada N."/>
            <person name="Shang Y."/>
            <person name="Simmons D."/>
            <person name="Thornton R."/>
            <person name="Warren J."/>
            <person name="Weissenberger G."/>
            <person name="Zhang J."/>
            <person name="Zhang L."/>
            <person name="Zhou C."/>
            <person name="Zhu D."/>
            <person name="Muzny D."/>
            <person name="Worley K."/>
            <person name="Gibbs R."/>
        </authorList>
    </citation>
    <scope>NUCLEOTIDE SEQUENCE [LARGE SCALE GENOMIC DNA]</scope>
    <source>
        <strain evidence="1 2">ATCC 49957</strain>
    </source>
</reference>
<proteinExistence type="predicted"/>
<evidence type="ECO:0000313" key="2">
    <source>
        <dbReference type="Proteomes" id="UP000005324"/>
    </source>
</evidence>
<dbReference type="HOGENOM" id="CLU_2230545_0_0_5"/>
<protein>
    <submittedName>
        <fullName evidence="1">Uncharacterized protein</fullName>
    </submittedName>
</protein>
<dbReference type="AlphaFoldDB" id="D5RTI6"/>
<sequence>MPNSRVIRRLGHSVSDAGVITYHEREATWAEADAVAGRRVDRRRLYCIMTDDDGRDALHEVLRWTQHCTGCTEVPEMTLPPDRGPGCRECGYQGRVRNSVWIASDQGGADDAG</sequence>
<gene>
    <name evidence="1" type="ORF">HMPREF0731_4398</name>
</gene>
<dbReference type="EMBL" id="ADVL01000791">
    <property type="protein sequence ID" value="EFH09417.1"/>
    <property type="molecule type" value="Genomic_DNA"/>
</dbReference>
<organism evidence="1 2">
    <name type="scientific">Pseudoroseomonas cervicalis ATCC 49957</name>
    <dbReference type="NCBI Taxonomy" id="525371"/>
    <lineage>
        <taxon>Bacteria</taxon>
        <taxon>Pseudomonadati</taxon>
        <taxon>Pseudomonadota</taxon>
        <taxon>Alphaproteobacteria</taxon>
        <taxon>Acetobacterales</taxon>
        <taxon>Roseomonadaceae</taxon>
        <taxon>Roseomonas</taxon>
    </lineage>
</organism>
<keyword evidence="2" id="KW-1185">Reference proteome</keyword>
<dbReference type="OrthoDB" id="7275870at2"/>
<accession>D5RTI6</accession>